<evidence type="ECO:0000256" key="3">
    <source>
        <dbReference type="ARBA" id="ARBA00005656"/>
    </source>
</evidence>
<dbReference type="Gene3D" id="3.40.50.10950">
    <property type="match status" value="1"/>
</dbReference>
<proteinExistence type="inferred from homology"/>
<comment type="pathway">
    <text evidence="2">Metabolic intermediate biosynthesis; acetyl-CoA biosynthesis; acetyl-CoA from acetate: step 2/2.</text>
</comment>
<reference evidence="11" key="2">
    <citation type="submission" date="2016-01" db="EMBL/GenBank/DDBJ databases">
        <title>Six Aerococcus type strain genome sequencing and assembly using PacBio and Illumina Hiseq.</title>
        <authorList>
            <person name="Carkaci D."/>
            <person name="Dargis R."/>
            <person name="Nielsen X.C."/>
            <person name="Skovgaard O."/>
            <person name="Fuursted K."/>
            <person name="Christensen J.J."/>
        </authorList>
    </citation>
    <scope>NUCLEOTIDE SEQUENCE [LARGE SCALE GENOMIC DNA]</scope>
    <source>
        <strain evidence="11">CCUG43001</strain>
    </source>
</reference>
<comment type="catalytic activity">
    <reaction evidence="1">
        <text>acetyl-CoA + phosphate = acetyl phosphate + CoA</text>
        <dbReference type="Rhea" id="RHEA:19521"/>
        <dbReference type="ChEBI" id="CHEBI:22191"/>
        <dbReference type="ChEBI" id="CHEBI:43474"/>
        <dbReference type="ChEBI" id="CHEBI:57287"/>
        <dbReference type="ChEBI" id="CHEBI:57288"/>
        <dbReference type="EC" id="2.3.1.8"/>
    </reaction>
</comment>
<dbReference type="InterPro" id="IPR002505">
    <property type="entry name" value="PTA_PTB"/>
</dbReference>
<keyword evidence="6" id="KW-0808">Transferase</keyword>
<dbReference type="GO" id="GO:0008959">
    <property type="term" value="F:phosphate acetyltransferase activity"/>
    <property type="evidence" value="ECO:0007669"/>
    <property type="project" value="UniProtKB-EC"/>
</dbReference>
<evidence type="ECO:0000259" key="9">
    <source>
        <dbReference type="Pfam" id="PF01515"/>
    </source>
</evidence>
<dbReference type="InterPro" id="IPR050500">
    <property type="entry name" value="Phos_Acetyltrans/Butyryltrans"/>
</dbReference>
<dbReference type="PIRSF" id="PIRSF000428">
    <property type="entry name" value="P_Ac_trans"/>
    <property type="match status" value="1"/>
</dbReference>
<dbReference type="NCBIfam" id="NF007233">
    <property type="entry name" value="PRK09653.1"/>
    <property type="match status" value="1"/>
</dbReference>
<evidence type="ECO:0000256" key="8">
    <source>
        <dbReference type="ARBA" id="ARBA00031108"/>
    </source>
</evidence>
<dbReference type="InterPro" id="IPR004614">
    <property type="entry name" value="P_AcTrfase"/>
</dbReference>
<dbReference type="EMBL" id="CP014160">
    <property type="protein sequence ID" value="AMB94627.1"/>
    <property type="molecule type" value="Genomic_DNA"/>
</dbReference>
<dbReference type="NCBIfam" id="TIGR00651">
    <property type="entry name" value="pta"/>
    <property type="match status" value="1"/>
</dbReference>
<protein>
    <recommendedName>
        <fullName evidence="5">Phosphate acetyltransferase</fullName>
        <ecNumber evidence="4">2.3.1.8</ecNumber>
    </recommendedName>
    <alternativeName>
        <fullName evidence="8">Phosphotransacetylase</fullName>
    </alternativeName>
</protein>
<dbReference type="Proteomes" id="UP000069912">
    <property type="component" value="Chromosome"/>
</dbReference>
<dbReference type="KEGG" id="asan:AWM72_07605"/>
<organism evidence="10 11">
    <name type="scientific">Aerococcus sanguinicola</name>
    <dbReference type="NCBI Taxonomy" id="119206"/>
    <lineage>
        <taxon>Bacteria</taxon>
        <taxon>Bacillati</taxon>
        <taxon>Bacillota</taxon>
        <taxon>Bacilli</taxon>
        <taxon>Lactobacillales</taxon>
        <taxon>Aerococcaceae</taxon>
        <taxon>Aerococcus</taxon>
    </lineage>
</organism>
<evidence type="ECO:0000256" key="1">
    <source>
        <dbReference type="ARBA" id="ARBA00000705"/>
    </source>
</evidence>
<comment type="similarity">
    <text evidence="3">Belongs to the phosphate acetyltransferase and butyryltransferase family.</text>
</comment>
<accession>A0A0X8FDP5</accession>
<evidence type="ECO:0000256" key="7">
    <source>
        <dbReference type="ARBA" id="ARBA00023315"/>
    </source>
</evidence>
<evidence type="ECO:0000256" key="2">
    <source>
        <dbReference type="ARBA" id="ARBA00004989"/>
    </source>
</evidence>
<dbReference type="EC" id="2.3.1.8" evidence="4"/>
<keyword evidence="7" id="KW-0012">Acyltransferase</keyword>
<dbReference type="RefSeq" id="WP_067975744.1">
    <property type="nucleotide sequence ID" value="NZ_CP014160.1"/>
</dbReference>
<keyword evidence="11" id="KW-1185">Reference proteome</keyword>
<feature type="domain" description="Phosphate acetyl/butaryl transferase" evidence="9">
    <location>
        <begin position="8"/>
        <end position="319"/>
    </location>
</feature>
<dbReference type="SUPFAM" id="SSF53659">
    <property type="entry name" value="Isocitrate/Isopropylmalate dehydrogenase-like"/>
    <property type="match status" value="1"/>
</dbReference>
<dbReference type="InterPro" id="IPR042113">
    <property type="entry name" value="P_AcTrfase_dom1"/>
</dbReference>
<evidence type="ECO:0000256" key="5">
    <source>
        <dbReference type="ARBA" id="ARBA00021528"/>
    </source>
</evidence>
<name>A0A0X8FDP5_9LACT</name>
<dbReference type="GeneID" id="92903930"/>
<dbReference type="Pfam" id="PF01515">
    <property type="entry name" value="PTA_PTB"/>
    <property type="match status" value="1"/>
</dbReference>
<evidence type="ECO:0000256" key="4">
    <source>
        <dbReference type="ARBA" id="ARBA00012707"/>
    </source>
</evidence>
<dbReference type="InterPro" id="IPR012147">
    <property type="entry name" value="P_Ac_Bu_trans"/>
</dbReference>
<dbReference type="PANTHER" id="PTHR43356:SF3">
    <property type="entry name" value="PHOSPHATE ACETYLTRANSFERASE"/>
    <property type="match status" value="1"/>
</dbReference>
<evidence type="ECO:0000313" key="11">
    <source>
        <dbReference type="Proteomes" id="UP000069912"/>
    </source>
</evidence>
<gene>
    <name evidence="10" type="primary">eutD</name>
    <name evidence="10" type="ORF">AWM72_07605</name>
</gene>
<dbReference type="InterPro" id="IPR042112">
    <property type="entry name" value="P_AcTrfase_dom2"/>
</dbReference>
<dbReference type="PANTHER" id="PTHR43356">
    <property type="entry name" value="PHOSPHATE ACETYLTRANSFERASE"/>
    <property type="match status" value="1"/>
</dbReference>
<dbReference type="Gene3D" id="3.40.50.10750">
    <property type="entry name" value="Isocitrate/Isopropylmalate dehydrogenase-like"/>
    <property type="match status" value="1"/>
</dbReference>
<evidence type="ECO:0000313" key="10">
    <source>
        <dbReference type="EMBL" id="AMB94627.1"/>
    </source>
</evidence>
<evidence type="ECO:0000256" key="6">
    <source>
        <dbReference type="ARBA" id="ARBA00022679"/>
    </source>
</evidence>
<dbReference type="AlphaFoldDB" id="A0A0X8FDP5"/>
<reference evidence="10 11" key="1">
    <citation type="journal article" date="2016" name="Genome Announc.">
        <title>Complete Genome Sequences of Aerococcus christensenii CCUG 28831T, Aerococcus sanguinicola CCUG 43001T, Aerococcus urinae CCUG 36881T, Aerococcus urinaeequi CCUG 28094T, Aerococcus urinaehominis CCUG 42038 BT, and Aerococcus viridans CCUG 4311T.</title>
        <authorList>
            <person name="Carkaci D."/>
            <person name="Dargis R."/>
            <person name="Nielsen X.C."/>
            <person name="Skovgaard O."/>
            <person name="Fuursted K."/>
            <person name="Christensen J.J."/>
        </authorList>
    </citation>
    <scope>NUCLEOTIDE SEQUENCE [LARGE SCALE GENOMIC DNA]</scope>
    <source>
        <strain evidence="10 11">CCUG43001</strain>
    </source>
</reference>
<sequence>MDMFESSKAKIQDKKVRIVFPEGAEERIQGAVVRLKQDGLVEPVLLGNPDDLQAKAKEFGFDLSGIEIVDPNNYDAFDEMVDAFVERRRGKATEEQAREILKDENYFGTMLVYQDKVDGLVSGAVHSTGDTVRPALQIVKTKEGVRSTSGAFIMVRDDERYVFADCAINIDPDKDALAEIAIESAKTAELFDIEPNVAMLSFSTKGSASAPQQEKVAEAVAIAQEKAPERFNIDGELQFDAAFVESVGKQKAPDSKVAGQAKVFVFPEIQSGNIGYKIAQRLGGFEAIGPILQGMAKPISDLSRGCNEEDVYKISIITANQALLDD</sequence>